<sequence length="109" mass="12383">MENVRSCIPMLDLDCDDLSLHMFEVFFVVIHDDHSENIRVAMQITMSLVLNEHEAPPQHLLSILEEGMRQEASCIAHTLAKGVLDQCSNKLKIYMVVKSPMEEEGSDLQ</sequence>
<evidence type="ECO:0000256" key="2">
    <source>
        <dbReference type="ARBA" id="ARBA00023242"/>
    </source>
</evidence>
<dbReference type="EMBL" id="JAHRHJ020000001">
    <property type="protein sequence ID" value="KAH9328080.1"/>
    <property type="molecule type" value="Genomic_DNA"/>
</dbReference>
<dbReference type="GO" id="GO:0000785">
    <property type="term" value="C:chromatin"/>
    <property type="evidence" value="ECO:0007669"/>
    <property type="project" value="TreeGrafter"/>
</dbReference>
<dbReference type="GO" id="GO:0005634">
    <property type="term" value="C:nucleus"/>
    <property type="evidence" value="ECO:0007669"/>
    <property type="project" value="UniProtKB-SubCell"/>
</dbReference>
<dbReference type="AlphaFoldDB" id="A0AA38GX31"/>
<dbReference type="PANTHER" id="PTHR12663">
    <property type="entry name" value="ANDROGEN INDUCED INHIBITOR OF PROLIFERATION AS3 / PDS5-RELATED"/>
    <property type="match status" value="1"/>
</dbReference>
<name>A0AA38GX31_TAXCH</name>
<gene>
    <name evidence="3" type="ORF">KI387_000188</name>
</gene>
<keyword evidence="4" id="KW-1185">Reference proteome</keyword>
<evidence type="ECO:0000313" key="3">
    <source>
        <dbReference type="EMBL" id="KAH9328080.1"/>
    </source>
</evidence>
<comment type="subcellular location">
    <subcellularLocation>
        <location evidence="1">Nucleus</location>
    </subcellularLocation>
</comment>
<organism evidence="3 4">
    <name type="scientific">Taxus chinensis</name>
    <name type="common">Chinese yew</name>
    <name type="synonym">Taxus wallichiana var. chinensis</name>
    <dbReference type="NCBI Taxonomy" id="29808"/>
    <lineage>
        <taxon>Eukaryota</taxon>
        <taxon>Viridiplantae</taxon>
        <taxon>Streptophyta</taxon>
        <taxon>Embryophyta</taxon>
        <taxon>Tracheophyta</taxon>
        <taxon>Spermatophyta</taxon>
        <taxon>Pinopsida</taxon>
        <taxon>Pinidae</taxon>
        <taxon>Conifers II</taxon>
        <taxon>Cupressales</taxon>
        <taxon>Taxaceae</taxon>
        <taxon>Taxus</taxon>
    </lineage>
</organism>
<dbReference type="Pfam" id="PF20168">
    <property type="entry name" value="PDS5"/>
    <property type="match status" value="1"/>
</dbReference>
<keyword evidence="2" id="KW-0539">Nucleus</keyword>
<evidence type="ECO:0000313" key="4">
    <source>
        <dbReference type="Proteomes" id="UP000824469"/>
    </source>
</evidence>
<reference evidence="3 4" key="1">
    <citation type="journal article" date="2021" name="Nat. Plants">
        <title>The Taxus genome provides insights into paclitaxel biosynthesis.</title>
        <authorList>
            <person name="Xiong X."/>
            <person name="Gou J."/>
            <person name="Liao Q."/>
            <person name="Li Y."/>
            <person name="Zhou Q."/>
            <person name="Bi G."/>
            <person name="Li C."/>
            <person name="Du R."/>
            <person name="Wang X."/>
            <person name="Sun T."/>
            <person name="Guo L."/>
            <person name="Liang H."/>
            <person name="Lu P."/>
            <person name="Wu Y."/>
            <person name="Zhang Z."/>
            <person name="Ro D.K."/>
            <person name="Shang Y."/>
            <person name="Huang S."/>
            <person name="Yan J."/>
        </authorList>
    </citation>
    <scope>NUCLEOTIDE SEQUENCE [LARGE SCALE GENOMIC DNA]</scope>
    <source>
        <strain evidence="3">Ta-2019</strain>
    </source>
</reference>
<accession>A0AA38GX31</accession>
<dbReference type="InterPro" id="IPR039776">
    <property type="entry name" value="Pds5"/>
</dbReference>
<proteinExistence type="predicted"/>
<protein>
    <submittedName>
        <fullName evidence="3">Uncharacterized protein</fullName>
    </submittedName>
</protein>
<comment type="caution">
    <text evidence="3">The sequence shown here is derived from an EMBL/GenBank/DDBJ whole genome shotgun (WGS) entry which is preliminary data.</text>
</comment>
<feature type="non-terminal residue" evidence="3">
    <location>
        <position position="109"/>
    </location>
</feature>
<dbReference type="Proteomes" id="UP000824469">
    <property type="component" value="Unassembled WGS sequence"/>
</dbReference>
<dbReference type="PANTHER" id="PTHR12663:SF0">
    <property type="entry name" value="PRECOCIOUS DISSOCIATION OF SISTERS 5, ISOFORM A"/>
    <property type="match status" value="1"/>
</dbReference>
<dbReference type="GO" id="GO:0006281">
    <property type="term" value="P:DNA repair"/>
    <property type="evidence" value="ECO:0007669"/>
    <property type="project" value="TreeGrafter"/>
</dbReference>
<evidence type="ECO:0000256" key="1">
    <source>
        <dbReference type="ARBA" id="ARBA00004123"/>
    </source>
</evidence>
<dbReference type="GO" id="GO:0007064">
    <property type="term" value="P:mitotic sister chromatid cohesion"/>
    <property type="evidence" value="ECO:0007669"/>
    <property type="project" value="InterPro"/>
</dbReference>